<comment type="similarity">
    <text evidence="1">Belongs to the YciI family.</text>
</comment>
<evidence type="ECO:0000256" key="1">
    <source>
        <dbReference type="ARBA" id="ARBA00007689"/>
    </source>
</evidence>
<dbReference type="Proteomes" id="UP000567795">
    <property type="component" value="Unassembled WGS sequence"/>
</dbReference>
<proteinExistence type="inferred from homology"/>
<sequence>MKYMLMIFGKQSDYEAMGGKPSDGPAWTPQDIKAMVDHMEAINNDLAESGELVTAEGLAEPAQARLVTTTKDGVPVISDGPYGESKEVLAGFWIVDCENIERATEIAARAYRCPQPEGAPNYPVIVQPIGEAPTP</sequence>
<accession>A0A853AAC7</accession>
<dbReference type="InterPro" id="IPR011008">
    <property type="entry name" value="Dimeric_a/b-barrel"/>
</dbReference>
<evidence type="ECO:0000313" key="4">
    <source>
        <dbReference type="Proteomes" id="UP000567795"/>
    </source>
</evidence>
<comment type="caution">
    <text evidence="3">The sequence shown here is derived from an EMBL/GenBank/DDBJ whole genome shotgun (WGS) entry which is preliminary data.</text>
</comment>
<protein>
    <recommendedName>
        <fullName evidence="2">YCII-related domain-containing protein</fullName>
    </recommendedName>
</protein>
<dbReference type="EMBL" id="JACBZD010000002">
    <property type="protein sequence ID" value="NYI07581.1"/>
    <property type="molecule type" value="Genomic_DNA"/>
</dbReference>
<dbReference type="SUPFAM" id="SSF54909">
    <property type="entry name" value="Dimeric alpha+beta barrel"/>
    <property type="match status" value="1"/>
</dbReference>
<dbReference type="Gene3D" id="3.30.70.1060">
    <property type="entry name" value="Dimeric alpha+beta barrel"/>
    <property type="match status" value="1"/>
</dbReference>
<reference evidence="3 4" key="1">
    <citation type="submission" date="2020-07" db="EMBL/GenBank/DDBJ databases">
        <title>Sequencing the genomes of 1000 actinobacteria strains.</title>
        <authorList>
            <person name="Klenk H.-P."/>
        </authorList>
    </citation>
    <scope>NUCLEOTIDE SEQUENCE [LARGE SCALE GENOMIC DNA]</scope>
    <source>
        <strain evidence="3 4">DSM 42178</strain>
    </source>
</reference>
<feature type="domain" description="YCII-related" evidence="2">
    <location>
        <begin position="1"/>
        <end position="109"/>
    </location>
</feature>
<dbReference type="PANTHER" id="PTHR35174:SF3">
    <property type="entry name" value="BLL7171 PROTEIN"/>
    <property type="match status" value="1"/>
</dbReference>
<keyword evidence="4" id="KW-1185">Reference proteome</keyword>
<dbReference type="AlphaFoldDB" id="A0A853AAC7"/>
<gene>
    <name evidence="3" type="ORF">FHU37_004610</name>
</gene>
<evidence type="ECO:0000259" key="2">
    <source>
        <dbReference type="Pfam" id="PF03795"/>
    </source>
</evidence>
<dbReference type="PANTHER" id="PTHR35174">
    <property type="entry name" value="BLL7171 PROTEIN-RELATED"/>
    <property type="match status" value="1"/>
</dbReference>
<organism evidence="3 4">
    <name type="scientific">Allostreptomyces psammosilenae</name>
    <dbReference type="NCBI Taxonomy" id="1892865"/>
    <lineage>
        <taxon>Bacteria</taxon>
        <taxon>Bacillati</taxon>
        <taxon>Actinomycetota</taxon>
        <taxon>Actinomycetes</taxon>
        <taxon>Kitasatosporales</taxon>
        <taxon>Streptomycetaceae</taxon>
        <taxon>Allostreptomyces</taxon>
    </lineage>
</organism>
<dbReference type="RefSeq" id="WP_179816563.1">
    <property type="nucleotide sequence ID" value="NZ_JACBZD010000002.1"/>
</dbReference>
<name>A0A853AAC7_9ACTN</name>
<dbReference type="Pfam" id="PF03795">
    <property type="entry name" value="YCII"/>
    <property type="match status" value="1"/>
</dbReference>
<dbReference type="InterPro" id="IPR005545">
    <property type="entry name" value="YCII"/>
</dbReference>
<evidence type="ECO:0000313" key="3">
    <source>
        <dbReference type="EMBL" id="NYI07581.1"/>
    </source>
</evidence>